<evidence type="ECO:0000256" key="7">
    <source>
        <dbReference type="ARBA" id="ARBA00048326"/>
    </source>
</evidence>
<protein>
    <recommendedName>
        <fullName evidence="4 8">Ribosomal RNA small subunit methyltransferase D</fullName>
        <ecNumber evidence="3 8">2.1.1.171</ecNumber>
    </recommendedName>
</protein>
<keyword evidence="10" id="KW-1185">Reference proteome</keyword>
<keyword evidence="8" id="KW-0698">rRNA processing</keyword>
<dbReference type="PIRSF" id="PIRSF004553">
    <property type="entry name" value="CHP00095"/>
    <property type="match status" value="1"/>
</dbReference>
<evidence type="ECO:0000256" key="1">
    <source>
        <dbReference type="ARBA" id="ARBA00002649"/>
    </source>
</evidence>
<evidence type="ECO:0000256" key="4">
    <source>
        <dbReference type="ARBA" id="ARBA00013682"/>
    </source>
</evidence>
<organism evidence="9 10">
    <name type="scientific">Steroidobacter flavus</name>
    <dbReference type="NCBI Taxonomy" id="1842136"/>
    <lineage>
        <taxon>Bacteria</taxon>
        <taxon>Pseudomonadati</taxon>
        <taxon>Pseudomonadota</taxon>
        <taxon>Gammaproteobacteria</taxon>
        <taxon>Steroidobacterales</taxon>
        <taxon>Steroidobacteraceae</taxon>
        <taxon>Steroidobacter</taxon>
    </lineage>
</organism>
<dbReference type="EMBL" id="JBHSDU010000003">
    <property type="protein sequence ID" value="MFC4309855.1"/>
    <property type="molecule type" value="Genomic_DNA"/>
</dbReference>
<dbReference type="Gene3D" id="3.40.50.150">
    <property type="entry name" value="Vaccinia Virus protein VP39"/>
    <property type="match status" value="1"/>
</dbReference>
<dbReference type="CDD" id="cd02440">
    <property type="entry name" value="AdoMet_MTases"/>
    <property type="match status" value="1"/>
</dbReference>
<evidence type="ECO:0000256" key="5">
    <source>
        <dbReference type="ARBA" id="ARBA00022603"/>
    </source>
</evidence>
<reference evidence="10" key="1">
    <citation type="journal article" date="2019" name="Int. J. Syst. Evol. Microbiol.">
        <title>The Global Catalogue of Microorganisms (GCM) 10K type strain sequencing project: providing services to taxonomists for standard genome sequencing and annotation.</title>
        <authorList>
            <consortium name="The Broad Institute Genomics Platform"/>
            <consortium name="The Broad Institute Genome Sequencing Center for Infectious Disease"/>
            <person name="Wu L."/>
            <person name="Ma J."/>
        </authorList>
    </citation>
    <scope>NUCLEOTIDE SEQUENCE [LARGE SCALE GENOMIC DNA]</scope>
    <source>
        <strain evidence="10">CGMCC 1.10759</strain>
    </source>
</reference>
<dbReference type="Proteomes" id="UP001595904">
    <property type="component" value="Unassembled WGS sequence"/>
</dbReference>
<dbReference type="NCBIfam" id="TIGR00095">
    <property type="entry name" value="16S rRNA (guanine(966)-N(2))-methyltransferase RsmD"/>
    <property type="match status" value="1"/>
</dbReference>
<dbReference type="PANTHER" id="PTHR43542">
    <property type="entry name" value="METHYLTRANSFERASE"/>
    <property type="match status" value="1"/>
</dbReference>
<evidence type="ECO:0000313" key="10">
    <source>
        <dbReference type="Proteomes" id="UP001595904"/>
    </source>
</evidence>
<keyword evidence="8" id="KW-0949">S-adenosyl-L-methionine</keyword>
<name>A0ABV8ST00_9GAMM</name>
<dbReference type="InterPro" id="IPR004398">
    <property type="entry name" value="RNA_MeTrfase_RsmD"/>
</dbReference>
<comment type="similarity">
    <text evidence="2 8">Belongs to the methyltransferase superfamily. RsmD family.</text>
</comment>
<dbReference type="GO" id="GO:0052913">
    <property type="term" value="F:16S rRNA (guanine(966)-N(2))-methyltransferase activity"/>
    <property type="evidence" value="ECO:0007669"/>
    <property type="project" value="UniProtKB-EC"/>
</dbReference>
<evidence type="ECO:0000256" key="3">
    <source>
        <dbReference type="ARBA" id="ARBA00012141"/>
    </source>
</evidence>
<accession>A0ABV8ST00</accession>
<dbReference type="EC" id="2.1.1.171" evidence="3 8"/>
<dbReference type="Pfam" id="PF03602">
    <property type="entry name" value="Cons_hypoth95"/>
    <property type="match status" value="1"/>
</dbReference>
<keyword evidence="6 8" id="KW-0808">Transferase</keyword>
<comment type="function">
    <text evidence="1 8">Specifically methylates the guanine in position 966 of 16S rRNA in the assembled 30S particle.</text>
</comment>
<evidence type="ECO:0000313" key="9">
    <source>
        <dbReference type="EMBL" id="MFC4309855.1"/>
    </source>
</evidence>
<dbReference type="InterPro" id="IPR002052">
    <property type="entry name" value="DNA_methylase_N6_adenine_CS"/>
</dbReference>
<keyword evidence="5 8" id="KW-0489">Methyltransferase</keyword>
<comment type="catalytic activity">
    <reaction evidence="7 8">
        <text>guanosine(966) in 16S rRNA + S-adenosyl-L-methionine = N(2)-methylguanosine(966) in 16S rRNA + S-adenosyl-L-homocysteine + H(+)</text>
        <dbReference type="Rhea" id="RHEA:23548"/>
        <dbReference type="Rhea" id="RHEA-COMP:10211"/>
        <dbReference type="Rhea" id="RHEA-COMP:10212"/>
        <dbReference type="ChEBI" id="CHEBI:15378"/>
        <dbReference type="ChEBI" id="CHEBI:57856"/>
        <dbReference type="ChEBI" id="CHEBI:59789"/>
        <dbReference type="ChEBI" id="CHEBI:74269"/>
        <dbReference type="ChEBI" id="CHEBI:74481"/>
        <dbReference type="EC" id="2.1.1.171"/>
    </reaction>
</comment>
<dbReference type="RefSeq" id="WP_380596885.1">
    <property type="nucleotide sequence ID" value="NZ_JBHSDU010000003.1"/>
</dbReference>
<proteinExistence type="inferred from homology"/>
<evidence type="ECO:0000256" key="8">
    <source>
        <dbReference type="PIRNR" id="PIRNR004553"/>
    </source>
</evidence>
<dbReference type="SUPFAM" id="SSF53335">
    <property type="entry name" value="S-adenosyl-L-methionine-dependent methyltransferases"/>
    <property type="match status" value="1"/>
</dbReference>
<dbReference type="PROSITE" id="PS00092">
    <property type="entry name" value="N6_MTASE"/>
    <property type="match status" value="1"/>
</dbReference>
<comment type="caution">
    <text evidence="9">The sequence shown here is derived from an EMBL/GenBank/DDBJ whole genome shotgun (WGS) entry which is preliminary data.</text>
</comment>
<evidence type="ECO:0000256" key="2">
    <source>
        <dbReference type="ARBA" id="ARBA00005269"/>
    </source>
</evidence>
<dbReference type="PANTHER" id="PTHR43542:SF1">
    <property type="entry name" value="METHYLTRANSFERASE"/>
    <property type="match status" value="1"/>
</dbReference>
<gene>
    <name evidence="9" type="primary">rsmD</name>
    <name evidence="9" type="ORF">ACFPN2_12255</name>
</gene>
<evidence type="ECO:0000256" key="6">
    <source>
        <dbReference type="ARBA" id="ARBA00022679"/>
    </source>
</evidence>
<dbReference type="InterPro" id="IPR029063">
    <property type="entry name" value="SAM-dependent_MTases_sf"/>
</dbReference>
<sequence length="215" mass="23614">MAREPSNRRSVGKTTAQLGKLAPNRLRIVGGRWRGMKIDFPAIEAIRPSPDRVRETLFNWLQQDIAGARCLDLFAGSGALGIEALSRGASAVTFVDREPQVGRHLTQTLERLGATGATVKTEDASRFLERTPQPFDLVFLDPPFASTLLQAVFSKLPQGWLAPEAHIYVECPSDTPLPPLSAGWSVYRSKQAGQVGYHLLRVTTARIRSAEEVLP</sequence>